<dbReference type="PANTHER" id="PTHR18968">
    <property type="entry name" value="THIAMINE PYROPHOSPHATE ENZYMES"/>
    <property type="match status" value="1"/>
</dbReference>
<accession>A0ABZ1AUJ2</accession>
<dbReference type="SUPFAM" id="SSF52467">
    <property type="entry name" value="DHS-like NAD/FAD-binding domain"/>
    <property type="match status" value="1"/>
</dbReference>
<evidence type="ECO:0000256" key="1">
    <source>
        <dbReference type="ARBA" id="ARBA00001964"/>
    </source>
</evidence>
<dbReference type="Proteomes" id="UP001626593">
    <property type="component" value="Chromosome"/>
</dbReference>
<evidence type="ECO:0000256" key="3">
    <source>
        <dbReference type="ARBA" id="ARBA00023052"/>
    </source>
</evidence>
<name>A0ABZ1AUJ2_AROEV</name>
<dbReference type="InterPro" id="IPR000399">
    <property type="entry name" value="TPP-bd_CS"/>
</dbReference>
<organism evidence="8 9">
    <name type="scientific">Aromatoleum evansii</name>
    <name type="common">Azoarcus evansii</name>
    <dbReference type="NCBI Taxonomy" id="59406"/>
    <lineage>
        <taxon>Bacteria</taxon>
        <taxon>Pseudomonadati</taxon>
        <taxon>Pseudomonadota</taxon>
        <taxon>Betaproteobacteria</taxon>
        <taxon>Rhodocyclales</taxon>
        <taxon>Rhodocyclaceae</taxon>
        <taxon>Aromatoleum</taxon>
    </lineage>
</organism>
<dbReference type="InterPro" id="IPR029061">
    <property type="entry name" value="THDP-binding"/>
</dbReference>
<dbReference type="CDD" id="cd00568">
    <property type="entry name" value="TPP_enzymes"/>
    <property type="match status" value="1"/>
</dbReference>
<comment type="cofactor">
    <cofactor evidence="1">
        <name>thiamine diphosphate</name>
        <dbReference type="ChEBI" id="CHEBI:58937"/>
    </cofactor>
</comment>
<dbReference type="InterPro" id="IPR012000">
    <property type="entry name" value="Thiamin_PyroP_enz_cen_dom"/>
</dbReference>
<feature type="domain" description="Thiamine pyrophosphate enzyme TPP-binding" evidence="6">
    <location>
        <begin position="403"/>
        <end position="555"/>
    </location>
</feature>
<dbReference type="InterPro" id="IPR011766">
    <property type="entry name" value="TPP_enzyme_TPP-bd"/>
</dbReference>
<dbReference type="InterPro" id="IPR029035">
    <property type="entry name" value="DHS-like_NAD/FAD-binding_dom"/>
</dbReference>
<evidence type="ECO:0000313" key="8">
    <source>
        <dbReference type="EMBL" id="WRL48127.1"/>
    </source>
</evidence>
<evidence type="ECO:0000259" key="6">
    <source>
        <dbReference type="Pfam" id="PF02775"/>
    </source>
</evidence>
<proteinExistence type="inferred from homology"/>
<dbReference type="Pfam" id="PF02775">
    <property type="entry name" value="TPP_enzyme_C"/>
    <property type="match status" value="1"/>
</dbReference>
<dbReference type="EMBL" id="CP141259">
    <property type="protein sequence ID" value="WRL48127.1"/>
    <property type="molecule type" value="Genomic_DNA"/>
</dbReference>
<evidence type="ECO:0000256" key="4">
    <source>
        <dbReference type="RuleBase" id="RU362132"/>
    </source>
</evidence>
<evidence type="ECO:0000313" key="9">
    <source>
        <dbReference type="Proteomes" id="UP001626593"/>
    </source>
</evidence>
<protein>
    <submittedName>
        <fullName evidence="8">Thiamine pyrophosphate-binding protein</fullName>
    </submittedName>
</protein>
<dbReference type="SUPFAM" id="SSF52518">
    <property type="entry name" value="Thiamin diphosphate-binding fold (THDP-binding)"/>
    <property type="match status" value="2"/>
</dbReference>
<keyword evidence="3 4" id="KW-0786">Thiamine pyrophosphate</keyword>
<sequence length="586" mass="64146">MKQLISHQLVRYLEDRGVEHIFGLCGHTNIAVLTALENSKIRFINTRHEQIAAHAADGYARATKKASVVLSHLGPGLTNAATGVANAALDSIPMVVIAGDIPSYYYGKHPHQEINLHADASQWEIYRPFVKRAWRVDTPELFPEILEKAFQLAESGRPGPVLVNVPMDFFSREIDVSLFTRLRHHTKVLQKPSIDDVTAKKVVQALLDAKDPVIYAGGGVILADAAEELRAFAEHLSLPVAHSLMGKGVLPDDHELVLGMTGFWGTKLVNDKCRNADWIIGLGTRFAEADCSSWENEFTFSFPPTKLIHIDIDSNEIGRNYPVEIGVVTDLKNALTVLNRVAREMLPEGRKNDALRKEIAAFRETFVAGNQKFVQDDCFPMMPERILSVVREVLPRDAFITTDVGWNKNGVGQQFPIFTPGSILTPGGYCTMGFGAPAALGAKVAFPDRVVVSLVGDGGFGQNPAVLATAVEENIPVVWVIMNNFAFGTIAGLQKAHYGTTTGTLFRKDGEPYQADFAAVARAYGAEGVKIESAEQFREVLAQAVKSNKPFVIDVAMKNNPVPTTGHWNILDIYSPNAKVSHVSTD</sequence>
<dbReference type="CDD" id="cd07035">
    <property type="entry name" value="TPP_PYR_POX_like"/>
    <property type="match status" value="1"/>
</dbReference>
<dbReference type="Gene3D" id="3.40.50.1220">
    <property type="entry name" value="TPP-binding domain"/>
    <property type="match status" value="1"/>
</dbReference>
<feature type="domain" description="Thiamine pyrophosphate enzyme central" evidence="5">
    <location>
        <begin position="200"/>
        <end position="337"/>
    </location>
</feature>
<reference evidence="8 9" key="1">
    <citation type="submission" date="2023-12" db="EMBL/GenBank/DDBJ databases">
        <title>A. evansii MAY27, complete genome.</title>
        <authorList>
            <person name="Wang Y."/>
        </authorList>
    </citation>
    <scope>NUCLEOTIDE SEQUENCE [LARGE SCALE GENOMIC DNA]</scope>
    <source>
        <strain evidence="8 9">MAY27</strain>
    </source>
</reference>
<dbReference type="InterPro" id="IPR045229">
    <property type="entry name" value="TPP_enz"/>
</dbReference>
<dbReference type="PANTHER" id="PTHR18968:SF13">
    <property type="entry name" value="ACETOLACTATE SYNTHASE CATALYTIC SUBUNIT, MITOCHONDRIAL"/>
    <property type="match status" value="1"/>
</dbReference>
<dbReference type="InterPro" id="IPR012001">
    <property type="entry name" value="Thiamin_PyroP_enz_TPP-bd_dom"/>
</dbReference>
<keyword evidence="9" id="KW-1185">Reference proteome</keyword>
<comment type="similarity">
    <text evidence="2 4">Belongs to the TPP enzyme family.</text>
</comment>
<dbReference type="PROSITE" id="PS00187">
    <property type="entry name" value="TPP_ENZYMES"/>
    <property type="match status" value="1"/>
</dbReference>
<dbReference type="Pfam" id="PF00205">
    <property type="entry name" value="TPP_enzyme_M"/>
    <property type="match status" value="1"/>
</dbReference>
<feature type="domain" description="Thiamine pyrophosphate enzyme N-terminal TPP-binding" evidence="7">
    <location>
        <begin position="6"/>
        <end position="115"/>
    </location>
</feature>
<evidence type="ECO:0000259" key="7">
    <source>
        <dbReference type="Pfam" id="PF02776"/>
    </source>
</evidence>
<evidence type="ECO:0000259" key="5">
    <source>
        <dbReference type="Pfam" id="PF00205"/>
    </source>
</evidence>
<gene>
    <name evidence="8" type="ORF">U5817_08805</name>
</gene>
<dbReference type="RefSeq" id="WP_407280470.1">
    <property type="nucleotide sequence ID" value="NZ_CP141259.1"/>
</dbReference>
<evidence type="ECO:0000256" key="2">
    <source>
        <dbReference type="ARBA" id="ARBA00007812"/>
    </source>
</evidence>
<dbReference type="Pfam" id="PF02776">
    <property type="entry name" value="TPP_enzyme_N"/>
    <property type="match status" value="1"/>
</dbReference>
<dbReference type="Gene3D" id="3.40.50.970">
    <property type="match status" value="2"/>
</dbReference>